<comment type="caution">
    <text evidence="2">The sequence shown here is derived from an EMBL/GenBank/DDBJ whole genome shotgun (WGS) entry which is preliminary data.</text>
</comment>
<protein>
    <recommendedName>
        <fullName evidence="4">T9SS C-terminal target domain-containing protein</fullName>
    </recommendedName>
</protein>
<evidence type="ECO:0000313" key="3">
    <source>
        <dbReference type="Proteomes" id="UP000290283"/>
    </source>
</evidence>
<evidence type="ECO:0008006" key="4">
    <source>
        <dbReference type="Google" id="ProtNLM"/>
    </source>
</evidence>
<organism evidence="2 3">
    <name type="scientific">Flavobacterium amnicola</name>
    <dbReference type="NCBI Taxonomy" id="2506422"/>
    <lineage>
        <taxon>Bacteria</taxon>
        <taxon>Pseudomonadati</taxon>
        <taxon>Bacteroidota</taxon>
        <taxon>Flavobacteriia</taxon>
        <taxon>Flavobacteriales</taxon>
        <taxon>Flavobacteriaceae</taxon>
        <taxon>Flavobacterium</taxon>
    </lineage>
</organism>
<proteinExistence type="predicted"/>
<dbReference type="OrthoDB" id="1430919at2"/>
<evidence type="ECO:0000256" key="1">
    <source>
        <dbReference type="SAM" id="SignalP"/>
    </source>
</evidence>
<evidence type="ECO:0000313" key="2">
    <source>
        <dbReference type="EMBL" id="RXR20475.1"/>
    </source>
</evidence>
<dbReference type="EMBL" id="SBKO01000001">
    <property type="protein sequence ID" value="RXR20475.1"/>
    <property type="molecule type" value="Genomic_DNA"/>
</dbReference>
<sequence>MKQKILFIKLLIAFTTTINAQVGVGTVSPNAALDITSTNDGVLIPRIALTATNVATVVTPTTSELVYNTASAGAGVNAVTPGFYYWNGSLWVRIDTTGNDWATTGNNGTTAGTNYIGTTDAQDLRFKTQGTDRLNLSNTNGQLQSYYGGAAGTPAYSWNSDPDTGMLHPAVNELSLSTNGLERLRINPNGAVGIGTATPQGALDVAAGTNNYGFVAPRVALTATNAQAPVTNPQTGVIPAGTVVYNTATVAAGINSVAPGLYFWNGTRWVAFAGSPGGLDWTLTGNSFTTPGTYAAPGTDYLGTSDNTALHIDTNGLPRIRVSAAGNVGIGQSSVTTTRLILDAIPTTDSALRAQSTGSNSGSIIATASISNTAPTYANALIAYSDQVASVASPNFGIRAASGGSSFIGPVAQQNIAIGANATNLAFYGITEGTTDANRRAAEFRTNDAGSSTDNDANDPIAYLAGYDDNVDVDFTAGTANRDLKYGGYFYGGNTNAFAYVGVRLSSNFGGSSNYKILGPGTVSTIVSSDKSNDSKKIMFAPEAPEVLFEDYGTASLVNGIAEIKIDPIFAKNIYVDEKRPLKVFIQLEGDCNGVYVTNKSKNGFTVKELQNGRSNVSFSWHIVGNRADEVEANGEKTNYQALRFPDAPIKAKEFPMESKSLKKETIDSQKPIK</sequence>
<dbReference type="AlphaFoldDB" id="A0A4Q1K553"/>
<accession>A0A4Q1K553</accession>
<name>A0A4Q1K553_9FLAO</name>
<dbReference type="Proteomes" id="UP000290283">
    <property type="component" value="Unassembled WGS sequence"/>
</dbReference>
<dbReference type="RefSeq" id="WP_129433244.1">
    <property type="nucleotide sequence ID" value="NZ_SBKO01000001.1"/>
</dbReference>
<feature type="chain" id="PRO_5021029891" description="T9SS C-terminal target domain-containing protein" evidence="1">
    <location>
        <begin position="21"/>
        <end position="674"/>
    </location>
</feature>
<keyword evidence="1" id="KW-0732">Signal</keyword>
<reference evidence="3" key="1">
    <citation type="submission" date="2019-01" db="EMBL/GenBank/DDBJ databases">
        <title>Cytophagaceae bacterium strain CAR-16.</title>
        <authorList>
            <person name="Chen W.-M."/>
        </authorList>
    </citation>
    <scope>NUCLEOTIDE SEQUENCE [LARGE SCALE GENOMIC DNA]</scope>
    <source>
        <strain evidence="3">LLJ-11</strain>
    </source>
</reference>
<keyword evidence="3" id="KW-1185">Reference proteome</keyword>
<gene>
    <name evidence="2" type="ORF">EQG63_00665</name>
</gene>
<feature type="signal peptide" evidence="1">
    <location>
        <begin position="1"/>
        <end position="20"/>
    </location>
</feature>